<feature type="transmembrane region" description="Helical" evidence="1">
    <location>
        <begin position="170"/>
        <end position="197"/>
    </location>
</feature>
<sequence length="285" mass="31601">MKKVFPILCILACFHHVTSTKDVNTKELKGSFENTNVVKDILNTIRKLPTQVITNLDTLIRRKRNPGASEILNAVNSALDFKLFTIKDKYVELDVVEIGNSLSLHAVNMNYFRGLEKAIRQFDVDAEAPQVKKVTIKQITDIAKNINNKMQQRASDIMLQMCESIINPPVGLIIASLVVLIWTLRGVEFVFTVLGLFTPAFQLMVEKTVEIRNFVEVIYFQFASAQGADGNGICESSDANVAVGVQEIVNIFLVVVHISLERLPALIMNLVTTTIAAIAVLLSGN</sequence>
<reference evidence="3" key="1">
    <citation type="submission" date="2022-01" db="EMBL/GenBank/DDBJ databases">
        <authorList>
            <person name="King R."/>
        </authorList>
    </citation>
    <scope>NUCLEOTIDE SEQUENCE</scope>
</reference>
<feature type="chain" id="PRO_5040419937" evidence="2">
    <location>
        <begin position="21"/>
        <end position="285"/>
    </location>
</feature>
<keyword evidence="4" id="KW-1185">Reference proteome</keyword>
<dbReference type="Proteomes" id="UP001152799">
    <property type="component" value="Chromosome 6"/>
</dbReference>
<keyword evidence="2" id="KW-0732">Signal</keyword>
<feature type="signal peptide" evidence="2">
    <location>
        <begin position="1"/>
        <end position="20"/>
    </location>
</feature>
<evidence type="ECO:0000256" key="2">
    <source>
        <dbReference type="SAM" id="SignalP"/>
    </source>
</evidence>
<keyword evidence="1" id="KW-0472">Membrane</keyword>
<keyword evidence="1" id="KW-0812">Transmembrane</keyword>
<proteinExistence type="predicted"/>
<gene>
    <name evidence="3" type="ORF">CEUTPL_LOCUS11168</name>
</gene>
<evidence type="ECO:0000256" key="1">
    <source>
        <dbReference type="SAM" id="Phobius"/>
    </source>
</evidence>
<feature type="transmembrane region" description="Helical" evidence="1">
    <location>
        <begin position="263"/>
        <end position="282"/>
    </location>
</feature>
<evidence type="ECO:0000313" key="4">
    <source>
        <dbReference type="Proteomes" id="UP001152799"/>
    </source>
</evidence>
<dbReference type="EMBL" id="OU892282">
    <property type="protein sequence ID" value="CAG9770720.1"/>
    <property type="molecule type" value="Genomic_DNA"/>
</dbReference>
<organism evidence="3 4">
    <name type="scientific">Ceutorhynchus assimilis</name>
    <name type="common">cabbage seed weevil</name>
    <dbReference type="NCBI Taxonomy" id="467358"/>
    <lineage>
        <taxon>Eukaryota</taxon>
        <taxon>Metazoa</taxon>
        <taxon>Ecdysozoa</taxon>
        <taxon>Arthropoda</taxon>
        <taxon>Hexapoda</taxon>
        <taxon>Insecta</taxon>
        <taxon>Pterygota</taxon>
        <taxon>Neoptera</taxon>
        <taxon>Endopterygota</taxon>
        <taxon>Coleoptera</taxon>
        <taxon>Polyphaga</taxon>
        <taxon>Cucujiformia</taxon>
        <taxon>Curculionidae</taxon>
        <taxon>Ceutorhynchinae</taxon>
        <taxon>Ceutorhynchus</taxon>
    </lineage>
</organism>
<keyword evidence="1" id="KW-1133">Transmembrane helix</keyword>
<name>A0A9N9QQY1_9CUCU</name>
<protein>
    <submittedName>
        <fullName evidence="3">Uncharacterized protein</fullName>
    </submittedName>
</protein>
<accession>A0A9N9QQY1</accession>
<evidence type="ECO:0000313" key="3">
    <source>
        <dbReference type="EMBL" id="CAG9770720.1"/>
    </source>
</evidence>
<dbReference type="AlphaFoldDB" id="A0A9N9QQY1"/>